<comment type="subcellular location">
    <subcellularLocation>
        <location evidence="1">Cell membrane</location>
        <topology evidence="1">Multi-pass membrane protein</topology>
    </subcellularLocation>
</comment>
<dbReference type="PANTHER" id="PTHR30294:SF47">
    <property type="entry name" value="INNER MEMBRANE TRANSPORT PERMEASE YHHJ"/>
    <property type="match status" value="1"/>
</dbReference>
<evidence type="ECO:0000256" key="1">
    <source>
        <dbReference type="ARBA" id="ARBA00004651"/>
    </source>
</evidence>
<evidence type="ECO:0000256" key="4">
    <source>
        <dbReference type="ARBA" id="ARBA00022475"/>
    </source>
</evidence>
<evidence type="ECO:0000259" key="9">
    <source>
        <dbReference type="PROSITE" id="PS51012"/>
    </source>
</evidence>
<feature type="transmembrane region" description="Helical" evidence="8">
    <location>
        <begin position="345"/>
        <end position="365"/>
    </location>
</feature>
<dbReference type="Proteomes" id="UP000008815">
    <property type="component" value="Chromosome 3"/>
</dbReference>
<dbReference type="AlphaFoldDB" id="A0A0H3KR99"/>
<dbReference type="RefSeq" id="WP_011880252.1">
    <property type="nucleotide sequence ID" value="NC_010087.1"/>
</dbReference>
<evidence type="ECO:0000256" key="2">
    <source>
        <dbReference type="ARBA" id="ARBA00007783"/>
    </source>
</evidence>
<keyword evidence="3" id="KW-0813">Transport</keyword>
<organism evidence="10 11">
    <name type="scientific">Burkholderia multivorans (strain ATCC 17616 / 249)</name>
    <dbReference type="NCBI Taxonomy" id="395019"/>
    <lineage>
        <taxon>Bacteria</taxon>
        <taxon>Pseudomonadati</taxon>
        <taxon>Pseudomonadota</taxon>
        <taxon>Betaproteobacteria</taxon>
        <taxon>Burkholderiales</taxon>
        <taxon>Burkholderiaceae</taxon>
        <taxon>Burkholderia</taxon>
        <taxon>Burkholderia cepacia complex</taxon>
    </lineage>
</organism>
<feature type="domain" description="ABC transmembrane type-2" evidence="9">
    <location>
        <begin position="130"/>
        <end position="370"/>
    </location>
</feature>
<dbReference type="PANTHER" id="PTHR30294">
    <property type="entry name" value="MEMBRANE COMPONENT OF ABC TRANSPORTER YHHJ-RELATED"/>
    <property type="match status" value="1"/>
</dbReference>
<protein>
    <submittedName>
        <fullName evidence="10">ABC-2 type transport system permease protein</fullName>
    </submittedName>
</protein>
<dbReference type="eggNOG" id="COG0842">
    <property type="taxonomic scope" value="Bacteria"/>
</dbReference>
<comment type="similarity">
    <text evidence="2">Belongs to the ABC-2 integral membrane protein family.</text>
</comment>
<feature type="transmembrane region" description="Helical" evidence="8">
    <location>
        <begin position="221"/>
        <end position="249"/>
    </location>
</feature>
<feature type="transmembrane region" description="Helical" evidence="8">
    <location>
        <begin position="290"/>
        <end position="309"/>
    </location>
</feature>
<dbReference type="InterPro" id="IPR051449">
    <property type="entry name" value="ABC-2_transporter_component"/>
</dbReference>
<feature type="transmembrane region" description="Helical" evidence="8">
    <location>
        <begin position="20"/>
        <end position="41"/>
    </location>
</feature>
<dbReference type="EMBL" id="AP009387">
    <property type="protein sequence ID" value="BAG47585.1"/>
    <property type="molecule type" value="Genomic_DNA"/>
</dbReference>
<evidence type="ECO:0000256" key="6">
    <source>
        <dbReference type="ARBA" id="ARBA00022989"/>
    </source>
</evidence>
<keyword evidence="5 8" id="KW-0812">Transmembrane</keyword>
<dbReference type="GO" id="GO:0140359">
    <property type="term" value="F:ABC-type transporter activity"/>
    <property type="evidence" value="ECO:0007669"/>
    <property type="project" value="InterPro"/>
</dbReference>
<accession>A0A0H3KR99</accession>
<dbReference type="KEGG" id="bmj:BMULJ_05773"/>
<dbReference type="InterPro" id="IPR013525">
    <property type="entry name" value="ABC2_TM"/>
</dbReference>
<dbReference type="PROSITE" id="PS51012">
    <property type="entry name" value="ABC_TM2"/>
    <property type="match status" value="1"/>
</dbReference>
<dbReference type="STRING" id="395019.BMULJ_05773"/>
<dbReference type="Gene3D" id="3.40.1710.10">
    <property type="entry name" value="abc type-2 transporter like domain"/>
    <property type="match status" value="1"/>
</dbReference>
<reference evidence="10 11" key="1">
    <citation type="submission" date="2007-04" db="EMBL/GenBank/DDBJ databases">
        <title>Complete genome sequence of Burkholderia multivorans ATCC 17616.</title>
        <authorList>
            <person name="Ohtsubo Y."/>
            <person name="Yamashita A."/>
            <person name="Kurokawa K."/>
            <person name="Takami H."/>
            <person name="Yuhara S."/>
            <person name="Nishiyama E."/>
            <person name="Endo R."/>
            <person name="Miyazaki R."/>
            <person name="Ono A."/>
            <person name="Yano K."/>
            <person name="Ito M."/>
            <person name="Sota M."/>
            <person name="Yuji N."/>
            <person name="Hattori M."/>
            <person name="Tsuda M."/>
        </authorList>
    </citation>
    <scope>NUCLEOTIDE SEQUENCE [LARGE SCALE GENOMIC DNA]</scope>
    <source>
        <strain evidence="11">ATCC 17616 / 249</strain>
    </source>
</reference>
<evidence type="ECO:0000256" key="3">
    <source>
        <dbReference type="ARBA" id="ARBA00022448"/>
    </source>
</evidence>
<dbReference type="GO" id="GO:0005886">
    <property type="term" value="C:plasma membrane"/>
    <property type="evidence" value="ECO:0007669"/>
    <property type="project" value="UniProtKB-SubCell"/>
</dbReference>
<feature type="transmembrane region" description="Helical" evidence="8">
    <location>
        <begin position="175"/>
        <end position="200"/>
    </location>
</feature>
<keyword evidence="11" id="KW-1185">Reference proteome</keyword>
<dbReference type="InterPro" id="IPR047817">
    <property type="entry name" value="ABC2_TM_bact-type"/>
</dbReference>
<evidence type="ECO:0000313" key="10">
    <source>
        <dbReference type="EMBL" id="BAG47585.1"/>
    </source>
</evidence>
<keyword evidence="4" id="KW-1003">Cell membrane</keyword>
<evidence type="ECO:0000256" key="7">
    <source>
        <dbReference type="ARBA" id="ARBA00023136"/>
    </source>
</evidence>
<feature type="transmembrane region" description="Helical" evidence="8">
    <location>
        <begin position="255"/>
        <end position="278"/>
    </location>
</feature>
<evidence type="ECO:0000256" key="8">
    <source>
        <dbReference type="SAM" id="Phobius"/>
    </source>
</evidence>
<dbReference type="Pfam" id="PF12698">
    <property type="entry name" value="ABC2_membrane_3"/>
    <property type="match status" value="1"/>
</dbReference>
<evidence type="ECO:0000256" key="5">
    <source>
        <dbReference type="ARBA" id="ARBA00022692"/>
    </source>
</evidence>
<dbReference type="GeneID" id="93172843"/>
<dbReference type="HOGENOM" id="CLU_039483_8_1_4"/>
<evidence type="ECO:0000313" key="11">
    <source>
        <dbReference type="Proteomes" id="UP000008815"/>
    </source>
</evidence>
<name>A0A0H3KR99_BURM1</name>
<dbReference type="KEGG" id="bmu:Bmul_5749"/>
<proteinExistence type="inferred from homology"/>
<sequence length="375" mass="40730">MTQWFKNVARLSRKEIFSLFSDATLMALIVFAFTLAVYSVAKGIKAEVSNASVAIIDGDHSELSRQLRAAIQPPYFKPPVDVGRQDIDAELDRGRYIFAVEIPPRFEADVLAGRSPSVQVLVDATAMTQAGLGTAYLQQIFTTETFAFLRARNLDARLPVNAVVRVQFNPNTESYWFTSTMQIVIDITVLSIILVGAAVIREREHGTIEHLLVMPVRASEIAVAKIIANGSVIFVVSLLSLCFVVNLWLKVPLQGSIALFALGTALYLFSVTALGMWLATLAPAMPQFGLLAVPTYAIAYLLSGAATPVQSMPVAMQPFVKLLPTTQFVALTQSILFRGAGIDIVWPRLLGIAAAGGLFLALALVRFRSMLAQQG</sequence>
<keyword evidence="7 8" id="KW-0472">Membrane</keyword>
<gene>
    <name evidence="10" type="ordered locus">BMULJ_05773</name>
</gene>
<keyword evidence="6 8" id="KW-1133">Transmembrane helix</keyword>